<protein>
    <recommendedName>
        <fullName evidence="3">Heterokaryon incompatibility domain-containing protein</fullName>
    </recommendedName>
</protein>
<sequence>MEEAVDPSDFKRMGLPGPDSDMCEALWKLLYRRWFERLWIIQEVAVSSVLWVVCGNSVIARDSFAAVACLHLADMGISQWLTQRFSTGRVASYSTDLCKRKRSLDTIKTRRSTLGKRPSILTCLVDSRGAQCMDDRDRVYGHVWYL</sequence>
<keyword evidence="2" id="KW-1185">Reference proteome</keyword>
<organism evidence="1 2">
    <name type="scientific">Diaporthe vaccinii</name>
    <dbReference type="NCBI Taxonomy" id="105482"/>
    <lineage>
        <taxon>Eukaryota</taxon>
        <taxon>Fungi</taxon>
        <taxon>Dikarya</taxon>
        <taxon>Ascomycota</taxon>
        <taxon>Pezizomycotina</taxon>
        <taxon>Sordariomycetes</taxon>
        <taxon>Sordariomycetidae</taxon>
        <taxon>Diaporthales</taxon>
        <taxon>Diaporthaceae</taxon>
        <taxon>Diaporthe</taxon>
        <taxon>Diaporthe eres species complex</taxon>
    </lineage>
</organism>
<evidence type="ECO:0000313" key="2">
    <source>
        <dbReference type="Proteomes" id="UP001600888"/>
    </source>
</evidence>
<dbReference type="PANTHER" id="PTHR24148">
    <property type="entry name" value="ANKYRIN REPEAT DOMAIN-CONTAINING PROTEIN 39 HOMOLOG-RELATED"/>
    <property type="match status" value="1"/>
</dbReference>
<dbReference type="Proteomes" id="UP001600888">
    <property type="component" value="Unassembled WGS sequence"/>
</dbReference>
<dbReference type="InterPro" id="IPR052895">
    <property type="entry name" value="HetReg/Transcr_Mod"/>
</dbReference>
<comment type="caution">
    <text evidence="1">The sequence shown here is derived from an EMBL/GenBank/DDBJ whole genome shotgun (WGS) entry which is preliminary data.</text>
</comment>
<reference evidence="1 2" key="1">
    <citation type="submission" date="2024-03" db="EMBL/GenBank/DDBJ databases">
        <title>A high-quality draft genome sequence of Diaporthe vaccinii, a causative agent of upright dieback and viscid rot disease in cranberry plants.</title>
        <authorList>
            <person name="Sarrasin M."/>
            <person name="Lang B.F."/>
            <person name="Burger G."/>
        </authorList>
    </citation>
    <scope>NUCLEOTIDE SEQUENCE [LARGE SCALE GENOMIC DNA]</scope>
    <source>
        <strain evidence="1 2">IS7</strain>
    </source>
</reference>
<gene>
    <name evidence="1" type="ORF">FJTKL_11240</name>
</gene>
<dbReference type="PANTHER" id="PTHR24148:SF79">
    <property type="entry name" value="HETEROKARYON INCOMPATIBILITY DOMAIN-CONTAINING PROTEIN"/>
    <property type="match status" value="1"/>
</dbReference>
<accession>A0ABR4EHW6</accession>
<evidence type="ECO:0000313" key="1">
    <source>
        <dbReference type="EMBL" id="KAL2281982.1"/>
    </source>
</evidence>
<dbReference type="EMBL" id="JBAWTH010000053">
    <property type="protein sequence ID" value="KAL2281982.1"/>
    <property type="molecule type" value="Genomic_DNA"/>
</dbReference>
<name>A0ABR4EHW6_9PEZI</name>
<evidence type="ECO:0008006" key="3">
    <source>
        <dbReference type="Google" id="ProtNLM"/>
    </source>
</evidence>
<proteinExistence type="predicted"/>